<proteinExistence type="predicted"/>
<evidence type="ECO:0008006" key="3">
    <source>
        <dbReference type="Google" id="ProtNLM"/>
    </source>
</evidence>
<comment type="caution">
    <text evidence="1">The sequence shown here is derived from an EMBL/GenBank/DDBJ whole genome shotgun (WGS) entry which is preliminary data.</text>
</comment>
<evidence type="ECO:0000313" key="2">
    <source>
        <dbReference type="Proteomes" id="UP001311915"/>
    </source>
</evidence>
<dbReference type="Proteomes" id="UP001311915">
    <property type="component" value="Unassembled WGS sequence"/>
</dbReference>
<keyword evidence="2" id="KW-1185">Reference proteome</keyword>
<reference evidence="1 2" key="1">
    <citation type="submission" date="2023-10" db="EMBL/GenBank/DDBJ databases">
        <title>Genome-Wide Identification Analysis in wild type Solanum Pinnatisectum Reveals Some Genes Defensing Phytophthora Infestans.</title>
        <authorList>
            <person name="Sun C."/>
        </authorList>
    </citation>
    <scope>NUCLEOTIDE SEQUENCE [LARGE SCALE GENOMIC DNA]</scope>
    <source>
        <strain evidence="1">LQN</strain>
        <tissue evidence="1">Leaf</tissue>
    </source>
</reference>
<organism evidence="1 2">
    <name type="scientific">Solanum pinnatisectum</name>
    <name type="common">tansyleaf nightshade</name>
    <dbReference type="NCBI Taxonomy" id="50273"/>
    <lineage>
        <taxon>Eukaryota</taxon>
        <taxon>Viridiplantae</taxon>
        <taxon>Streptophyta</taxon>
        <taxon>Embryophyta</taxon>
        <taxon>Tracheophyta</taxon>
        <taxon>Spermatophyta</taxon>
        <taxon>Magnoliopsida</taxon>
        <taxon>eudicotyledons</taxon>
        <taxon>Gunneridae</taxon>
        <taxon>Pentapetalae</taxon>
        <taxon>asterids</taxon>
        <taxon>lamiids</taxon>
        <taxon>Solanales</taxon>
        <taxon>Solanaceae</taxon>
        <taxon>Solanoideae</taxon>
        <taxon>Solaneae</taxon>
        <taxon>Solanum</taxon>
    </lineage>
</organism>
<evidence type="ECO:0000313" key="1">
    <source>
        <dbReference type="EMBL" id="KAK4722250.1"/>
    </source>
</evidence>
<dbReference type="AlphaFoldDB" id="A0AAV9LBT0"/>
<gene>
    <name evidence="1" type="ORF">R3W88_012483</name>
</gene>
<sequence>METGNETQSLIGEITLATLLEVLNNMRGDISMIDGRLTNVEGHQRGYYHNNQGGHGCRDVGINSIKTTLPTFKRECNPYAYLEWESQCDWIFNVNDLAEVKSSCYVIAQFEGYAITWWKYMKRYHLVVQEGHPPPWPELKRLMRTKYVLERYRQRLLAKLYNLRQ</sequence>
<dbReference type="EMBL" id="JAWPEI010000007">
    <property type="protein sequence ID" value="KAK4722250.1"/>
    <property type="molecule type" value="Genomic_DNA"/>
</dbReference>
<accession>A0AAV9LBT0</accession>
<protein>
    <recommendedName>
        <fullName evidence="3">Retrotransposon gag domain-containing protein</fullName>
    </recommendedName>
</protein>
<name>A0AAV9LBT0_9SOLN</name>